<dbReference type="Gene3D" id="3.80.10.10">
    <property type="entry name" value="Ribonuclease Inhibitor"/>
    <property type="match status" value="2"/>
</dbReference>
<protein>
    <submittedName>
        <fullName evidence="3">F-box/LRR-repeat protein 2</fullName>
    </submittedName>
</protein>
<evidence type="ECO:0000313" key="2">
    <source>
        <dbReference type="Proteomes" id="UP000515154"/>
    </source>
</evidence>
<dbReference type="Proteomes" id="UP000515154">
    <property type="component" value="Linkage group LG2"/>
</dbReference>
<dbReference type="SUPFAM" id="SSF81383">
    <property type="entry name" value="F-box domain"/>
    <property type="match status" value="1"/>
</dbReference>
<proteinExistence type="predicted"/>
<dbReference type="PANTHER" id="PTHR20933:SF4">
    <property type="entry name" value="F-BOX INVOLVED IN POLYQ PATHOGENESIS, ISOFORM A"/>
    <property type="match status" value="1"/>
</dbReference>
<gene>
    <name evidence="3" type="primary">LOC115222752</name>
</gene>
<accession>A0A7E6ELB3</accession>
<dbReference type="InterPro" id="IPR032675">
    <property type="entry name" value="LRR_dom_sf"/>
</dbReference>
<evidence type="ECO:0000313" key="3">
    <source>
        <dbReference type="RefSeq" id="XP_036355760.1"/>
    </source>
</evidence>
<dbReference type="InterPro" id="IPR036047">
    <property type="entry name" value="F-box-like_dom_sf"/>
</dbReference>
<dbReference type="PROSITE" id="PS50181">
    <property type="entry name" value="FBOX"/>
    <property type="match status" value="1"/>
</dbReference>
<dbReference type="AlphaFoldDB" id="A0A7E6ELB3"/>
<feature type="domain" description="F-box" evidence="1">
    <location>
        <begin position="50"/>
        <end position="96"/>
    </location>
</feature>
<dbReference type="KEGG" id="osn:115222752"/>
<dbReference type="SMART" id="SM00256">
    <property type="entry name" value="FBOX"/>
    <property type="match status" value="1"/>
</dbReference>
<organism evidence="2 3">
    <name type="scientific">Octopus sinensis</name>
    <name type="common">East Asian common octopus</name>
    <dbReference type="NCBI Taxonomy" id="2607531"/>
    <lineage>
        <taxon>Eukaryota</taxon>
        <taxon>Metazoa</taxon>
        <taxon>Spiralia</taxon>
        <taxon>Lophotrochozoa</taxon>
        <taxon>Mollusca</taxon>
        <taxon>Cephalopoda</taxon>
        <taxon>Coleoidea</taxon>
        <taxon>Octopodiformes</taxon>
        <taxon>Octopoda</taxon>
        <taxon>Incirrata</taxon>
        <taxon>Octopodidae</taxon>
        <taxon>Octopus</taxon>
    </lineage>
</organism>
<evidence type="ECO:0000259" key="1">
    <source>
        <dbReference type="PROSITE" id="PS50181"/>
    </source>
</evidence>
<sequence>MDCAGNALFRVAQDASAVANVQGGVGNYIPGCTSPLASNINLEFNGNLPSVLINEMPDKILLQIFSFLKHRELGKIARVCKRWRLIAYDSRLWQAVSLRPEFSGLHVNNTETLLALINIRFGSTLRYIELPCELITSPVLHDLANKCPNLKYMTLDFSNAMQLHDFNDLNAFPCNLRSLCICLSEVIFLEGFMRRIYSCLSSLEVLHLIGTFELSSEAEEENYEVINISKIKAHTPNLRIINMYGIGFVDDSHVEMLASNSIHLEVLALNFCLRVKGSSFSMLIQKCKKLKSLLLQHTGVEDSFMMAAPWEQSIIHELDLTSTELSKECLENILLRMPGFIYLGLGYCEFFTDTILEKLMETGKFMKLRAIDISHTNALSENSIYNFLLTYGKNLKGLMLSGKPKLTENFWLNVIPFLKNINGNNQNMIESLLIWGDNSINSLVSTQDMPHDLNDMVNEPWIVYAIFSQQRLLFLDGVDHKVLSVLADDKSLVSLKGYKFPLVMRIGLHPKNPSELKKSFWKF</sequence>
<reference evidence="3" key="1">
    <citation type="submission" date="2025-08" db="UniProtKB">
        <authorList>
            <consortium name="RefSeq"/>
        </authorList>
    </citation>
    <scope>IDENTIFICATION</scope>
</reference>
<keyword evidence="2" id="KW-1185">Reference proteome</keyword>
<dbReference type="RefSeq" id="XP_036355760.1">
    <property type="nucleotide sequence ID" value="XM_036499867.1"/>
</dbReference>
<dbReference type="PANTHER" id="PTHR20933">
    <property type="entry name" value="F-BOX ONLY PROTEIN 33"/>
    <property type="match status" value="1"/>
</dbReference>
<name>A0A7E6ELB3_9MOLL</name>
<dbReference type="SUPFAM" id="SSF52047">
    <property type="entry name" value="RNI-like"/>
    <property type="match status" value="1"/>
</dbReference>
<dbReference type="Pfam" id="PF12937">
    <property type="entry name" value="F-box-like"/>
    <property type="match status" value="1"/>
</dbReference>
<dbReference type="GO" id="GO:0031398">
    <property type="term" value="P:positive regulation of protein ubiquitination"/>
    <property type="evidence" value="ECO:0007669"/>
    <property type="project" value="TreeGrafter"/>
</dbReference>
<dbReference type="InterPro" id="IPR001810">
    <property type="entry name" value="F-box_dom"/>
</dbReference>